<dbReference type="InterPro" id="IPR029069">
    <property type="entry name" value="HotDog_dom_sf"/>
</dbReference>
<name>A0ABV6GFQ2_9BACI</name>
<keyword evidence="3" id="KW-1185">Reference proteome</keyword>
<dbReference type="Pfam" id="PF13452">
    <property type="entry name" value="FAS1_DH_region"/>
    <property type="match status" value="1"/>
</dbReference>
<organism evidence="2 3">
    <name type="scientific">Metabacillus herbersteinensis</name>
    <dbReference type="NCBI Taxonomy" id="283816"/>
    <lineage>
        <taxon>Bacteria</taxon>
        <taxon>Bacillati</taxon>
        <taxon>Bacillota</taxon>
        <taxon>Bacilli</taxon>
        <taxon>Bacillales</taxon>
        <taxon>Bacillaceae</taxon>
        <taxon>Metabacillus</taxon>
    </lineage>
</organism>
<dbReference type="RefSeq" id="WP_378934901.1">
    <property type="nucleotide sequence ID" value="NZ_JBHLVO010000011.1"/>
</dbReference>
<dbReference type="CDD" id="cd03441">
    <property type="entry name" value="R_hydratase_like"/>
    <property type="match status" value="1"/>
</dbReference>
<accession>A0ABV6GFQ2</accession>
<dbReference type="EMBL" id="JBHLVO010000011">
    <property type="protein sequence ID" value="MFC0272507.1"/>
    <property type="molecule type" value="Genomic_DNA"/>
</dbReference>
<comment type="caution">
    <text evidence="2">The sequence shown here is derived from an EMBL/GenBank/DDBJ whole genome shotgun (WGS) entry which is preliminary data.</text>
</comment>
<dbReference type="PIRSF" id="PIRSF018072">
    <property type="entry name" value="UCP018072"/>
    <property type="match status" value="1"/>
</dbReference>
<proteinExistence type="predicted"/>
<dbReference type="SUPFAM" id="SSF54637">
    <property type="entry name" value="Thioesterase/thiol ester dehydrase-isomerase"/>
    <property type="match status" value="1"/>
</dbReference>
<evidence type="ECO:0000313" key="2">
    <source>
        <dbReference type="EMBL" id="MFC0272507.1"/>
    </source>
</evidence>
<protein>
    <submittedName>
        <fullName evidence="2">MaoC family dehydratase N-terminal domain-containing protein</fullName>
    </submittedName>
</protein>
<dbReference type="InterPro" id="IPR016709">
    <property type="entry name" value="HadA-like"/>
</dbReference>
<evidence type="ECO:0000313" key="3">
    <source>
        <dbReference type="Proteomes" id="UP001589854"/>
    </source>
</evidence>
<gene>
    <name evidence="2" type="ORF">ACFFIX_13785</name>
</gene>
<dbReference type="Gene3D" id="3.10.129.10">
    <property type="entry name" value="Hotdog Thioesterase"/>
    <property type="match status" value="1"/>
</dbReference>
<sequence>MAKLSTENLVFDYSPFQVEAGKIKEFALALGIRNPIYFDKESAVQKGYRDIPAPPTFATVIDYWNDLDFYQMLKQLELKPEDVLHGEQTYEYIKDIFAGEIIFAQVSLKKQYHKKGKNFFFLETIYKNQNGEIVLISRATLIQLLEVTL</sequence>
<dbReference type="Proteomes" id="UP001589854">
    <property type="component" value="Unassembled WGS sequence"/>
</dbReference>
<dbReference type="InterPro" id="IPR039569">
    <property type="entry name" value="FAS1-like_DH_region"/>
</dbReference>
<evidence type="ECO:0000259" key="1">
    <source>
        <dbReference type="Pfam" id="PF13452"/>
    </source>
</evidence>
<reference evidence="2 3" key="1">
    <citation type="submission" date="2024-09" db="EMBL/GenBank/DDBJ databases">
        <authorList>
            <person name="Sun Q."/>
            <person name="Mori K."/>
        </authorList>
    </citation>
    <scope>NUCLEOTIDE SEQUENCE [LARGE SCALE GENOMIC DNA]</scope>
    <source>
        <strain evidence="2 3">CCM 7228</strain>
    </source>
</reference>
<feature type="domain" description="FAS1-like dehydratase" evidence="1">
    <location>
        <begin position="14"/>
        <end position="135"/>
    </location>
</feature>